<dbReference type="Pfam" id="PF11734">
    <property type="entry name" value="TilS_C"/>
    <property type="match status" value="1"/>
</dbReference>
<dbReference type="InterPro" id="IPR012796">
    <property type="entry name" value="Lysidine-tRNA-synth_C"/>
</dbReference>
<evidence type="ECO:0000256" key="6">
    <source>
        <dbReference type="ARBA" id="ARBA00022840"/>
    </source>
</evidence>
<comment type="subcellular location">
    <subcellularLocation>
        <location evidence="1 8">Cytoplasm</location>
    </subcellularLocation>
</comment>
<comment type="domain">
    <text evidence="8">The N-terminal region contains the highly conserved SGGXDS motif, predicted to be a P-loop motif involved in ATP binding.</text>
</comment>
<evidence type="ECO:0000256" key="5">
    <source>
        <dbReference type="ARBA" id="ARBA00022741"/>
    </source>
</evidence>
<protein>
    <recommendedName>
        <fullName evidence="8">tRNA(Ile)-lysidine synthase</fullName>
        <ecNumber evidence="8">6.3.4.19</ecNumber>
    </recommendedName>
    <alternativeName>
        <fullName evidence="8">tRNA(Ile)-2-lysyl-cytidine synthase</fullName>
    </alternativeName>
    <alternativeName>
        <fullName evidence="8">tRNA(Ile)-lysidine synthetase</fullName>
    </alternativeName>
</protein>
<evidence type="ECO:0000256" key="8">
    <source>
        <dbReference type="HAMAP-Rule" id="MF_01161"/>
    </source>
</evidence>
<evidence type="ECO:0000256" key="1">
    <source>
        <dbReference type="ARBA" id="ARBA00004496"/>
    </source>
</evidence>
<dbReference type="SUPFAM" id="SSF56037">
    <property type="entry name" value="PheT/TilS domain"/>
    <property type="match status" value="1"/>
</dbReference>
<keyword evidence="3 8" id="KW-0436">Ligase</keyword>
<dbReference type="SUPFAM" id="SSF52402">
    <property type="entry name" value="Adenine nucleotide alpha hydrolases-like"/>
    <property type="match status" value="1"/>
</dbReference>
<dbReference type="Proteomes" id="UP000677305">
    <property type="component" value="Chromosome"/>
</dbReference>
<evidence type="ECO:0000256" key="4">
    <source>
        <dbReference type="ARBA" id="ARBA00022694"/>
    </source>
</evidence>
<proteinExistence type="inferred from homology"/>
<dbReference type="GO" id="GO:0032267">
    <property type="term" value="F:tRNA(Ile)-lysidine synthase activity"/>
    <property type="evidence" value="ECO:0007669"/>
    <property type="project" value="UniProtKB-EC"/>
</dbReference>
<sequence length="455" mass="53041">MVDKVLNTIQKFNMIDKGDNIIIGVSGGADSICLLHMLYSLKSKLDIDLHVVHVQHGIRGEDADEDAKFVEKFCDERGIVCHVYYFNVKKLAKENKLSEEEMGRKVRYQVFSDASKEFSGTKIALAHHINDNAETIIMNLLRGTGIKGIGGIRPKRDNIIRPLMECTREEVEKYCVDNDIKYRDDYTNQMEIYTRNKIRHTVIPYIENNFNQNFITNLVNTANLVRSEDDYIDKIVLKEKEKIVKIKNKEYSIDTNEFLQLDTVIKRRLVRHIIGEISSLKDIEYKHINEIIQLADKQVSKRINLPKGLIAKKTYDSIIITNLGENKINDFEYEAEDLSKIYIKELNKHLDFRIIEEKKYNIPKNLYTKWFDYDKIKDNLKVRSRKSGDLIAIKGINGTKKLKKYFIDCKIPKEQRDAIPLLADGNNIIWVIGYRISEAYKVTASTKKILEVRYY</sequence>
<dbReference type="NCBIfam" id="TIGR02432">
    <property type="entry name" value="lysidine_TilS_N"/>
    <property type="match status" value="1"/>
</dbReference>
<keyword evidence="6 8" id="KW-0067">ATP-binding</keyword>
<evidence type="ECO:0000256" key="2">
    <source>
        <dbReference type="ARBA" id="ARBA00022490"/>
    </source>
</evidence>
<dbReference type="InterPro" id="IPR014729">
    <property type="entry name" value="Rossmann-like_a/b/a_fold"/>
</dbReference>
<comment type="catalytic activity">
    <reaction evidence="7 8">
        <text>cytidine(34) in tRNA(Ile2) + L-lysine + ATP = lysidine(34) in tRNA(Ile2) + AMP + diphosphate + H(+)</text>
        <dbReference type="Rhea" id="RHEA:43744"/>
        <dbReference type="Rhea" id="RHEA-COMP:10625"/>
        <dbReference type="Rhea" id="RHEA-COMP:10670"/>
        <dbReference type="ChEBI" id="CHEBI:15378"/>
        <dbReference type="ChEBI" id="CHEBI:30616"/>
        <dbReference type="ChEBI" id="CHEBI:32551"/>
        <dbReference type="ChEBI" id="CHEBI:33019"/>
        <dbReference type="ChEBI" id="CHEBI:82748"/>
        <dbReference type="ChEBI" id="CHEBI:83665"/>
        <dbReference type="ChEBI" id="CHEBI:456215"/>
        <dbReference type="EC" id="6.3.4.19"/>
    </reaction>
</comment>
<dbReference type="NCBIfam" id="TIGR02433">
    <property type="entry name" value="lysidine_TilS_C"/>
    <property type="match status" value="1"/>
</dbReference>
<evidence type="ECO:0000313" key="11">
    <source>
        <dbReference type="Proteomes" id="UP000677305"/>
    </source>
</evidence>
<dbReference type="InterPro" id="IPR011063">
    <property type="entry name" value="TilS/TtcA_N"/>
</dbReference>
<keyword evidence="2 8" id="KW-0963">Cytoplasm</keyword>
<name>A0A8J8SCM2_9FIRM</name>
<dbReference type="SMART" id="SM00977">
    <property type="entry name" value="TilS_C"/>
    <property type="match status" value="1"/>
</dbReference>
<dbReference type="Gene3D" id="3.40.50.620">
    <property type="entry name" value="HUPs"/>
    <property type="match status" value="1"/>
</dbReference>
<dbReference type="Gene3D" id="3.50.40.10">
    <property type="entry name" value="Phenylalanyl-trna Synthetase, Chain B, domain 3"/>
    <property type="match status" value="1"/>
</dbReference>
<dbReference type="InterPro" id="IPR012094">
    <property type="entry name" value="tRNA_Ile_lys_synt"/>
</dbReference>
<evidence type="ECO:0000256" key="3">
    <source>
        <dbReference type="ARBA" id="ARBA00022598"/>
    </source>
</evidence>
<dbReference type="InterPro" id="IPR020825">
    <property type="entry name" value="Phe-tRNA_synthase-like_B3/B4"/>
</dbReference>
<dbReference type="Pfam" id="PF01171">
    <property type="entry name" value="ATP_bind_3"/>
    <property type="match status" value="1"/>
</dbReference>
<dbReference type="KEGG" id="vgu:HYG85_12015"/>
<feature type="domain" description="Lysidine-tRNA(Ile) synthetase C-terminal" evidence="9">
    <location>
        <begin position="380"/>
        <end position="452"/>
    </location>
</feature>
<accession>A0A8J8SCM2</accession>
<comment type="function">
    <text evidence="8">Ligates lysine onto the cytidine present at position 34 of the AUA codon-specific tRNA(Ile) that contains the anticodon CAU, in an ATP-dependent manner. Cytidine is converted to lysidine, thus changing the amino acid specificity of the tRNA from methionine to isoleucine.</text>
</comment>
<dbReference type="RefSeq" id="WP_212693615.1">
    <property type="nucleotide sequence ID" value="NZ_CP058561.1"/>
</dbReference>
<evidence type="ECO:0000313" key="10">
    <source>
        <dbReference type="EMBL" id="QUH29591.1"/>
    </source>
</evidence>
<gene>
    <name evidence="8 10" type="primary">tilS</name>
    <name evidence="10" type="ORF">HYG85_12015</name>
</gene>
<keyword evidence="4 8" id="KW-0819">tRNA processing</keyword>
<dbReference type="HAMAP" id="MF_01161">
    <property type="entry name" value="tRNA_Ile_lys_synt"/>
    <property type="match status" value="1"/>
</dbReference>
<dbReference type="PANTHER" id="PTHR43033:SF1">
    <property type="entry name" value="TRNA(ILE)-LYSIDINE SYNTHASE-RELATED"/>
    <property type="match status" value="1"/>
</dbReference>
<dbReference type="CDD" id="cd01992">
    <property type="entry name" value="TilS_N"/>
    <property type="match status" value="1"/>
</dbReference>
<comment type="similarity">
    <text evidence="8">Belongs to the tRNA(Ile)-lysidine synthase family.</text>
</comment>
<dbReference type="AlphaFoldDB" id="A0A8J8SCM2"/>
<reference evidence="10 11" key="1">
    <citation type="submission" date="2020-07" db="EMBL/GenBank/DDBJ databases">
        <title>Vallitalea guaymasensis genome.</title>
        <authorList>
            <person name="Postec A."/>
        </authorList>
    </citation>
    <scope>NUCLEOTIDE SEQUENCE [LARGE SCALE GENOMIC DNA]</scope>
    <source>
        <strain evidence="10 11">Ra1766G1</strain>
    </source>
</reference>
<dbReference type="EC" id="6.3.4.19" evidence="8"/>
<keyword evidence="5 8" id="KW-0547">Nucleotide-binding</keyword>
<dbReference type="EMBL" id="CP058561">
    <property type="protein sequence ID" value="QUH29591.1"/>
    <property type="molecule type" value="Genomic_DNA"/>
</dbReference>
<organism evidence="10 11">
    <name type="scientific">Vallitalea guaymasensis</name>
    <dbReference type="NCBI Taxonomy" id="1185412"/>
    <lineage>
        <taxon>Bacteria</taxon>
        <taxon>Bacillati</taxon>
        <taxon>Bacillota</taxon>
        <taxon>Clostridia</taxon>
        <taxon>Lachnospirales</taxon>
        <taxon>Vallitaleaceae</taxon>
        <taxon>Vallitalea</taxon>
    </lineage>
</organism>
<evidence type="ECO:0000256" key="7">
    <source>
        <dbReference type="ARBA" id="ARBA00048539"/>
    </source>
</evidence>
<dbReference type="PANTHER" id="PTHR43033">
    <property type="entry name" value="TRNA(ILE)-LYSIDINE SYNTHASE-RELATED"/>
    <property type="match status" value="1"/>
</dbReference>
<feature type="binding site" evidence="8">
    <location>
        <begin position="26"/>
        <end position="31"/>
    </location>
    <ligand>
        <name>ATP</name>
        <dbReference type="ChEBI" id="CHEBI:30616"/>
    </ligand>
</feature>
<dbReference type="SUPFAM" id="SSF82829">
    <property type="entry name" value="MesJ substrate recognition domain-like"/>
    <property type="match status" value="1"/>
</dbReference>
<dbReference type="GO" id="GO:0005524">
    <property type="term" value="F:ATP binding"/>
    <property type="evidence" value="ECO:0007669"/>
    <property type="project" value="UniProtKB-UniRule"/>
</dbReference>
<keyword evidence="11" id="KW-1185">Reference proteome</keyword>
<dbReference type="InterPro" id="IPR012795">
    <property type="entry name" value="tRNA_Ile_lys_synt_N"/>
</dbReference>
<dbReference type="GO" id="GO:0005737">
    <property type="term" value="C:cytoplasm"/>
    <property type="evidence" value="ECO:0007669"/>
    <property type="project" value="UniProtKB-SubCell"/>
</dbReference>
<dbReference type="Gene3D" id="1.20.59.20">
    <property type="match status" value="1"/>
</dbReference>
<evidence type="ECO:0000259" key="9">
    <source>
        <dbReference type="SMART" id="SM00977"/>
    </source>
</evidence>
<dbReference type="GO" id="GO:0006400">
    <property type="term" value="P:tRNA modification"/>
    <property type="evidence" value="ECO:0007669"/>
    <property type="project" value="UniProtKB-UniRule"/>
</dbReference>